<organism evidence="2">
    <name type="scientific">marine metagenome</name>
    <dbReference type="NCBI Taxonomy" id="408172"/>
    <lineage>
        <taxon>unclassified sequences</taxon>
        <taxon>metagenomes</taxon>
        <taxon>ecological metagenomes</taxon>
    </lineage>
</organism>
<evidence type="ECO:0000313" key="2">
    <source>
        <dbReference type="EMBL" id="SVE30413.1"/>
    </source>
</evidence>
<proteinExistence type="predicted"/>
<reference evidence="2" key="1">
    <citation type="submission" date="2018-05" db="EMBL/GenBank/DDBJ databases">
        <authorList>
            <person name="Lanie J.A."/>
            <person name="Ng W.-L."/>
            <person name="Kazmierczak K.M."/>
            <person name="Andrzejewski T.M."/>
            <person name="Davidsen T.M."/>
            <person name="Wayne K.J."/>
            <person name="Tettelin H."/>
            <person name="Glass J.I."/>
            <person name="Rusch D."/>
            <person name="Podicherti R."/>
            <person name="Tsui H.-C.T."/>
            <person name="Winkler M.E."/>
        </authorList>
    </citation>
    <scope>NUCLEOTIDE SEQUENCE</scope>
</reference>
<evidence type="ECO:0000259" key="1">
    <source>
        <dbReference type="Pfam" id="PF00753"/>
    </source>
</evidence>
<dbReference type="PANTHER" id="PTHR43223">
    <property type="entry name" value="ALKYL/ARYL-SULFATASE"/>
    <property type="match status" value="1"/>
</dbReference>
<dbReference type="Pfam" id="PF00753">
    <property type="entry name" value="Lactamase_B"/>
    <property type="match status" value="1"/>
</dbReference>
<dbReference type="InterPro" id="IPR052195">
    <property type="entry name" value="Bact_Alkyl/Aryl-Sulfatase"/>
</dbReference>
<protein>
    <recommendedName>
        <fullName evidence="1">Metallo-beta-lactamase domain-containing protein</fullName>
    </recommendedName>
</protein>
<sequence>MKQFIVGLAVFAACQSPESSPAVAELEIPTPSGSNFEGPAFEFERVSEDVYQARGTGNVSVGSNASIVINQEDVLVVDSHVSPAAAAALMRELRLITDKPVKYVVNSHFHFDHAHGNQIYGDDVEIIGHEYTRDMLANGESVSGHTYQTMRLTWVEQAGFAEGQQGLAPIPPYRTLSDRMTIYRGGREIQLHF</sequence>
<feature type="domain" description="Metallo-beta-lactamase" evidence="1">
    <location>
        <begin position="62"/>
        <end position="118"/>
    </location>
</feature>
<feature type="non-terminal residue" evidence="2">
    <location>
        <position position="193"/>
    </location>
</feature>
<dbReference type="SUPFAM" id="SSF56281">
    <property type="entry name" value="Metallo-hydrolase/oxidoreductase"/>
    <property type="match status" value="1"/>
</dbReference>
<dbReference type="InterPro" id="IPR001279">
    <property type="entry name" value="Metallo-B-lactamas"/>
</dbReference>
<name>A0A383CEC9_9ZZZZ</name>
<dbReference type="AlphaFoldDB" id="A0A383CEC9"/>
<dbReference type="PANTHER" id="PTHR43223:SF2">
    <property type="entry name" value="METALLO-BETA-LACTAMASE DOMAIN-CONTAINING PROTEIN"/>
    <property type="match status" value="1"/>
</dbReference>
<dbReference type="Gene3D" id="3.60.15.10">
    <property type="entry name" value="Ribonuclease Z/Hydroxyacylglutathione hydrolase-like"/>
    <property type="match status" value="1"/>
</dbReference>
<accession>A0A383CEC9</accession>
<dbReference type="EMBL" id="UINC01208051">
    <property type="protein sequence ID" value="SVE30413.1"/>
    <property type="molecule type" value="Genomic_DNA"/>
</dbReference>
<gene>
    <name evidence="2" type="ORF">METZ01_LOCUS483267</name>
</gene>
<dbReference type="InterPro" id="IPR036866">
    <property type="entry name" value="RibonucZ/Hydroxyglut_hydro"/>
</dbReference>